<organism evidence="2 3">
    <name type="scientific">Colletotrichum melonis</name>
    <dbReference type="NCBI Taxonomy" id="1209925"/>
    <lineage>
        <taxon>Eukaryota</taxon>
        <taxon>Fungi</taxon>
        <taxon>Dikarya</taxon>
        <taxon>Ascomycota</taxon>
        <taxon>Pezizomycotina</taxon>
        <taxon>Sordariomycetes</taxon>
        <taxon>Hypocreomycetidae</taxon>
        <taxon>Glomerellales</taxon>
        <taxon>Glomerellaceae</taxon>
        <taxon>Colletotrichum</taxon>
        <taxon>Colletotrichum acutatum species complex</taxon>
    </lineage>
</organism>
<feature type="region of interest" description="Disordered" evidence="1">
    <location>
        <begin position="83"/>
        <end position="131"/>
    </location>
</feature>
<evidence type="ECO:0000256" key="1">
    <source>
        <dbReference type="SAM" id="MobiDB-lite"/>
    </source>
</evidence>
<dbReference type="Proteomes" id="UP001239795">
    <property type="component" value="Unassembled WGS sequence"/>
</dbReference>
<sequence>LAVAAWVGAVEPPWLDDGPATSIVGSGSVSGAEGGWVPSSNVVGVGVGAGAGVDAGVRALVAHNQNAKVNYFGKHWETHEKSMRAPLQNRSHKISRTCSRSPLGLPACRMQGDAKREKPNGRKLSPSPNPLVERRCECGSLVSSPF</sequence>
<evidence type="ECO:0000313" key="2">
    <source>
        <dbReference type="EMBL" id="KAK1464360.1"/>
    </source>
</evidence>
<protein>
    <submittedName>
        <fullName evidence="2">Uncharacterized protein</fullName>
    </submittedName>
</protein>
<gene>
    <name evidence="2" type="ORF">CMEL01_13121</name>
</gene>
<feature type="non-terminal residue" evidence="2">
    <location>
        <position position="1"/>
    </location>
</feature>
<evidence type="ECO:0000313" key="3">
    <source>
        <dbReference type="Proteomes" id="UP001239795"/>
    </source>
</evidence>
<reference evidence="2 3" key="1">
    <citation type="submission" date="2016-10" db="EMBL/GenBank/DDBJ databases">
        <title>The genome sequence of Colletotrichum fioriniae PJ7.</title>
        <authorList>
            <person name="Baroncelli R."/>
        </authorList>
    </citation>
    <scope>NUCLEOTIDE SEQUENCE [LARGE SCALE GENOMIC DNA]</scope>
    <source>
        <strain evidence="2">Col 31</strain>
    </source>
</reference>
<dbReference type="EMBL" id="MLGG01000006">
    <property type="protein sequence ID" value="KAK1464360.1"/>
    <property type="molecule type" value="Genomic_DNA"/>
</dbReference>
<keyword evidence="3" id="KW-1185">Reference proteome</keyword>
<dbReference type="AlphaFoldDB" id="A0AAI9UVR3"/>
<comment type="caution">
    <text evidence="2">The sequence shown here is derived from an EMBL/GenBank/DDBJ whole genome shotgun (WGS) entry which is preliminary data.</text>
</comment>
<name>A0AAI9UVR3_9PEZI</name>
<proteinExistence type="predicted"/>
<accession>A0AAI9UVR3</accession>